<organism evidence="8 9">
    <name type="scientific">Candida albicans</name>
    <name type="common">Yeast</name>
    <dbReference type="NCBI Taxonomy" id="5476"/>
    <lineage>
        <taxon>Eukaryota</taxon>
        <taxon>Fungi</taxon>
        <taxon>Dikarya</taxon>
        <taxon>Ascomycota</taxon>
        <taxon>Saccharomycotina</taxon>
        <taxon>Pichiomycetes</taxon>
        <taxon>Debaryomycetaceae</taxon>
        <taxon>Candida/Lodderomyces clade</taxon>
        <taxon>Candida</taxon>
    </lineage>
</organism>
<accession>A0A8H6BU07</accession>
<evidence type="ECO:0000256" key="7">
    <source>
        <dbReference type="RuleBase" id="RU365066"/>
    </source>
</evidence>
<dbReference type="Proteomes" id="UP000536275">
    <property type="component" value="Unassembled WGS sequence"/>
</dbReference>
<evidence type="ECO:0000256" key="4">
    <source>
        <dbReference type="ARBA" id="ARBA00022729"/>
    </source>
</evidence>
<dbReference type="GO" id="GO:0006506">
    <property type="term" value="P:GPI anchor biosynthetic process"/>
    <property type="evidence" value="ECO:0007669"/>
    <property type="project" value="UniProtKB-KW"/>
</dbReference>
<comment type="caution">
    <text evidence="8">The sequence shown here is derived from an EMBL/GenBank/DDBJ whole genome shotgun (WGS) entry which is preliminary data.</text>
</comment>
<evidence type="ECO:0000256" key="5">
    <source>
        <dbReference type="ARBA" id="ARBA00022989"/>
    </source>
</evidence>
<keyword evidence="2 7" id="KW-0337">GPI-anchor biosynthesis</keyword>
<sequence>MNYLLRCTFTIGLLAYTALASPGDDLYAFQIEFYTELSNNPDYEFRYYNPHWQFDPMPLPLHLRLLGWNCESNCDYQCQRIITGERIKNHEEIYQFHGKWPFLRVLGIQELTSVVMSLGNLYVNYQSFKKIWSSIVTMCAWLFSTIFHVRDYILTERLDYYFAGLTVLTQFHALGARYFNLYKHSRVVYRWLFSLACILAYVYHVHRLYTDWSYTYNMQANICVGLSQNVFYLILNHLNYVDSQRIILSSFFTRSSKLFSLYPLLLCFIVVCGMALEVFDFPPVFFDLVDAHSLWHLVTIVPVYMGWYDWLVWDVYENVWSNIQEEDKKKKE</sequence>
<feature type="transmembrane region" description="Helical" evidence="7">
    <location>
        <begin position="259"/>
        <end position="279"/>
    </location>
</feature>
<feature type="chain" id="PRO_5034325292" description="Post-GPI attachment to proteins factor 3" evidence="7">
    <location>
        <begin position="21"/>
        <end position="332"/>
    </location>
</feature>
<evidence type="ECO:0000256" key="3">
    <source>
        <dbReference type="ARBA" id="ARBA00022692"/>
    </source>
</evidence>
<evidence type="ECO:0000313" key="8">
    <source>
        <dbReference type="EMBL" id="KAF6060499.1"/>
    </source>
</evidence>
<dbReference type="AlphaFoldDB" id="A0A8H6BU07"/>
<protein>
    <recommendedName>
        <fullName evidence="7">Post-GPI attachment to proteins factor 3</fullName>
    </recommendedName>
</protein>
<dbReference type="EMBL" id="JABWAD010000068">
    <property type="protein sequence ID" value="KAF6060499.1"/>
    <property type="molecule type" value="Genomic_DNA"/>
</dbReference>
<evidence type="ECO:0000313" key="9">
    <source>
        <dbReference type="Proteomes" id="UP000536275"/>
    </source>
</evidence>
<comment type="caution">
    <text evidence="7">Lacks conserved residue(s) required for the propagation of feature annotation.</text>
</comment>
<comment type="function">
    <text evidence="7">Involved in the lipid remodeling steps of GPI-anchor maturation.</text>
</comment>
<keyword evidence="3 7" id="KW-0812">Transmembrane</keyword>
<evidence type="ECO:0000256" key="1">
    <source>
        <dbReference type="ARBA" id="ARBA00004127"/>
    </source>
</evidence>
<keyword evidence="5 7" id="KW-1133">Transmembrane helix</keyword>
<feature type="signal peptide" evidence="7">
    <location>
        <begin position="1"/>
        <end position="20"/>
    </location>
</feature>
<feature type="transmembrane region" description="Helical" evidence="7">
    <location>
        <begin position="135"/>
        <end position="154"/>
    </location>
</feature>
<gene>
    <name evidence="8" type="ORF">FOB64_006697</name>
</gene>
<evidence type="ECO:0000256" key="6">
    <source>
        <dbReference type="ARBA" id="ARBA00023136"/>
    </source>
</evidence>
<dbReference type="PANTHER" id="PTHR13148">
    <property type="entry name" value="PER1-RELATED"/>
    <property type="match status" value="1"/>
</dbReference>
<dbReference type="InterPro" id="IPR007217">
    <property type="entry name" value="Per1-like"/>
</dbReference>
<comment type="subcellular location">
    <subcellularLocation>
        <location evidence="1">Endomembrane system</location>
        <topology evidence="1">Multi-pass membrane protein</topology>
    </subcellularLocation>
    <subcellularLocation>
        <location evidence="7">Endoplasmic reticulum membrane</location>
        <topology evidence="7">Multi-pass membrane protein</topology>
    </subcellularLocation>
</comment>
<dbReference type="Pfam" id="PF04080">
    <property type="entry name" value="Per1"/>
    <property type="match status" value="1"/>
</dbReference>
<feature type="transmembrane region" description="Helical" evidence="7">
    <location>
        <begin position="160"/>
        <end position="180"/>
    </location>
</feature>
<dbReference type="PANTHER" id="PTHR13148:SF0">
    <property type="entry name" value="POST-GPI ATTACHMENT TO PROTEINS FACTOR 3"/>
    <property type="match status" value="1"/>
</dbReference>
<name>A0A8H6BU07_CANAX</name>
<proteinExistence type="inferred from homology"/>
<comment type="similarity">
    <text evidence="7">Belongs to the PGAP3 family.</text>
</comment>
<feature type="transmembrane region" description="Helical" evidence="7">
    <location>
        <begin position="294"/>
        <end position="313"/>
    </location>
</feature>
<dbReference type="GO" id="GO:0016788">
    <property type="term" value="F:hydrolase activity, acting on ester bonds"/>
    <property type="evidence" value="ECO:0007669"/>
    <property type="project" value="TreeGrafter"/>
</dbReference>
<reference evidence="8 9" key="1">
    <citation type="submission" date="2020-03" db="EMBL/GenBank/DDBJ databases">
        <title>FDA dAtabase for Regulatory Grade micrObial Sequences (FDA-ARGOS): Supporting development and validation of Infectious Disease Dx tests.</title>
        <authorList>
            <person name="Campos J."/>
            <person name="Goldberg B."/>
            <person name="Tallon L."/>
            <person name="Sadzewicz L."/>
            <person name="Vavikolanu K."/>
            <person name="Mehta A."/>
            <person name="Aluvathingal J."/>
            <person name="Nadendla S."/>
            <person name="Nandy P."/>
            <person name="Geyer C."/>
            <person name="Yan Y."/>
            <person name="Sichtig H."/>
        </authorList>
    </citation>
    <scope>NUCLEOTIDE SEQUENCE [LARGE SCALE GENOMIC DNA]</scope>
    <source>
        <strain evidence="8 9">FDAARGOS_656</strain>
    </source>
</reference>
<keyword evidence="4 7" id="KW-0732">Signal</keyword>
<feature type="transmembrane region" description="Helical" evidence="7">
    <location>
        <begin position="187"/>
        <end position="206"/>
    </location>
</feature>
<keyword evidence="7" id="KW-0256">Endoplasmic reticulum</keyword>
<keyword evidence="6 7" id="KW-0472">Membrane</keyword>
<feature type="transmembrane region" description="Helical" evidence="7">
    <location>
        <begin position="218"/>
        <end position="238"/>
    </location>
</feature>
<dbReference type="GO" id="GO:0005789">
    <property type="term" value="C:endoplasmic reticulum membrane"/>
    <property type="evidence" value="ECO:0007669"/>
    <property type="project" value="UniProtKB-SubCell"/>
</dbReference>
<evidence type="ECO:0000256" key="2">
    <source>
        <dbReference type="ARBA" id="ARBA00022502"/>
    </source>
</evidence>